<comment type="caution">
    <text evidence="5">The sequence shown here is derived from an EMBL/GenBank/DDBJ whole genome shotgun (WGS) entry which is preliminary data.</text>
</comment>
<dbReference type="InterPro" id="IPR036388">
    <property type="entry name" value="WH-like_DNA-bd_sf"/>
</dbReference>
<evidence type="ECO:0000313" key="6">
    <source>
        <dbReference type="Proteomes" id="UP001271792"/>
    </source>
</evidence>
<keyword evidence="3" id="KW-0238">DNA-binding</keyword>
<evidence type="ECO:0000256" key="1">
    <source>
        <dbReference type="ARBA" id="ARBA00011046"/>
    </source>
</evidence>
<gene>
    <name evidence="5" type="ORF">SK571_30585</name>
</gene>
<organism evidence="5 6">
    <name type="scientific">Lentzea kristufekii</name>
    <dbReference type="NCBI Taxonomy" id="3095430"/>
    <lineage>
        <taxon>Bacteria</taxon>
        <taxon>Bacillati</taxon>
        <taxon>Actinomycetota</taxon>
        <taxon>Actinomycetes</taxon>
        <taxon>Pseudonocardiales</taxon>
        <taxon>Pseudonocardiaceae</taxon>
        <taxon>Lentzea</taxon>
    </lineage>
</organism>
<keyword evidence="6" id="KW-1185">Reference proteome</keyword>
<protein>
    <submittedName>
        <fullName evidence="5">BlaI/MecI/CopY family transcriptional regulator</fullName>
    </submittedName>
</protein>
<evidence type="ECO:0000256" key="4">
    <source>
        <dbReference type="ARBA" id="ARBA00023163"/>
    </source>
</evidence>
<evidence type="ECO:0000256" key="2">
    <source>
        <dbReference type="ARBA" id="ARBA00023015"/>
    </source>
</evidence>
<dbReference type="Gene3D" id="1.10.10.10">
    <property type="entry name" value="Winged helix-like DNA-binding domain superfamily/Winged helix DNA-binding domain"/>
    <property type="match status" value="1"/>
</dbReference>
<dbReference type="EMBL" id="JAXAVV010000017">
    <property type="protein sequence ID" value="MDX8053741.1"/>
    <property type="molecule type" value="Genomic_DNA"/>
</dbReference>
<dbReference type="InterPro" id="IPR005650">
    <property type="entry name" value="BlaI_family"/>
</dbReference>
<dbReference type="RefSeq" id="WP_319987546.1">
    <property type="nucleotide sequence ID" value="NZ_JAXAVV010000017.1"/>
</dbReference>
<sequence length="117" mass="13397">MQGLGELESAVMDVLWRGDGDRTVRDVLDELSQERELAYTTVMTVLDNLHRKGWVERVKVSRAFHYRAVMTRAEAEARALRAVLESTDDPESVLLHFAQSATEEEASVLRKALRKRR</sequence>
<accession>A0ABU4TZQ9</accession>
<evidence type="ECO:0000256" key="3">
    <source>
        <dbReference type="ARBA" id="ARBA00023125"/>
    </source>
</evidence>
<dbReference type="Proteomes" id="UP001271792">
    <property type="component" value="Unassembled WGS sequence"/>
</dbReference>
<dbReference type="SUPFAM" id="SSF46785">
    <property type="entry name" value="Winged helix' DNA-binding domain"/>
    <property type="match status" value="1"/>
</dbReference>
<dbReference type="PIRSF" id="PIRSF019455">
    <property type="entry name" value="CopR_AtkY"/>
    <property type="match status" value="1"/>
</dbReference>
<dbReference type="Pfam" id="PF03965">
    <property type="entry name" value="Penicillinase_R"/>
    <property type="match status" value="1"/>
</dbReference>
<reference evidence="5 6" key="1">
    <citation type="submission" date="2023-11" db="EMBL/GenBank/DDBJ databases">
        <title>Lentzea sokolovensis, sp. nov., Lentzea kristufkii, sp. nov., and Lentzea miocenensis, sp. nov., rare actinobacteria from Sokolov Coal Basin, Miocene lacustrine sediment, Czech Republic.</title>
        <authorList>
            <person name="Lara A."/>
            <person name="Kotroba L."/>
            <person name="Nouioui I."/>
            <person name="Neumann-Schaal M."/>
            <person name="Mast Y."/>
            <person name="Chronakova A."/>
        </authorList>
    </citation>
    <scope>NUCLEOTIDE SEQUENCE [LARGE SCALE GENOMIC DNA]</scope>
    <source>
        <strain evidence="5 6">BCCO 10_0798</strain>
    </source>
</reference>
<evidence type="ECO:0000313" key="5">
    <source>
        <dbReference type="EMBL" id="MDX8053741.1"/>
    </source>
</evidence>
<comment type="similarity">
    <text evidence="1">Belongs to the BlaI transcriptional regulatory family.</text>
</comment>
<proteinExistence type="inferred from homology"/>
<keyword evidence="4" id="KW-0804">Transcription</keyword>
<keyword evidence="2" id="KW-0805">Transcription regulation</keyword>
<dbReference type="InterPro" id="IPR036390">
    <property type="entry name" value="WH_DNA-bd_sf"/>
</dbReference>
<name>A0ABU4TZQ9_9PSEU</name>